<accession>A0A6A6WHS4</accession>
<dbReference type="Proteomes" id="UP000799437">
    <property type="component" value="Unassembled WGS sequence"/>
</dbReference>
<dbReference type="PROSITE" id="PS50405">
    <property type="entry name" value="GST_CTER"/>
    <property type="match status" value="1"/>
</dbReference>
<dbReference type="Pfam" id="PF13417">
    <property type="entry name" value="GST_N_3"/>
    <property type="match status" value="1"/>
</dbReference>
<dbReference type="PANTHER" id="PTHR43968">
    <property type="match status" value="1"/>
</dbReference>
<dbReference type="OrthoDB" id="4951845at2759"/>
<sequence length="553" mass="63357">MHHHSHPVSNSNVHQVQALAETPQLDEIETYQLKFESPMKLIENPPDLQTWRERLFNVDEPIFLTEDEFQTYFPHVDNVYSHRSTQTYKLKPFVSHYWNCRLKGRPPGTAKSLDPARKKRRRVARERDLCGVKIKIVEYDRGTIPQELEQQHKCLGHQTVSRDMASAFPGLVQSHTGIWMTPSPVYGPQDTSVSKWFSIQRINGKKENGNTDSVPGPHKHSIEESDRIKKNSVFRLLVSKNGKSRRSTHLTPFFAARLLGSVRFPILLARSIQSYCDITITLRTLIRNMSDANHGMQQKKTYAQKATGEALSTVQSHSSETALKLYGACFCPFVQRAWIALEIKRVPYQYIEVDPYKKPQSLLDISPKGLVPAIRHGPEWSINDSAIIMEYLEDLGQGTPLLPSTPQQKAHSRLWTLHVHSKIIPAFYRYLQEQDGEKQIQYAKEFKETVITLVDAADQHGPFFLGPEISFVDVQVAPWVIRMRRVLSPYRGWPDPEPGTRYARWVDAIEHHKAVQATTSTDDLYLDSYERYAENRPNTSQLADAINTGRGLP</sequence>
<dbReference type="SUPFAM" id="SSF47616">
    <property type="entry name" value="GST C-terminal domain-like"/>
    <property type="match status" value="1"/>
</dbReference>
<name>A0A6A6WHS4_9PEZI</name>
<dbReference type="InterPro" id="IPR036249">
    <property type="entry name" value="Thioredoxin-like_sf"/>
</dbReference>
<dbReference type="InterPro" id="IPR040079">
    <property type="entry name" value="Glutathione_S-Trfase"/>
</dbReference>
<dbReference type="CDD" id="cd00570">
    <property type="entry name" value="GST_N_family"/>
    <property type="match status" value="1"/>
</dbReference>
<dbReference type="Pfam" id="PF13410">
    <property type="entry name" value="GST_C_2"/>
    <property type="match status" value="1"/>
</dbReference>
<dbReference type="InterPro" id="IPR036282">
    <property type="entry name" value="Glutathione-S-Trfase_C_sf"/>
</dbReference>
<dbReference type="PRINTS" id="PR01625">
    <property type="entry name" value="GSTRNSFRASEO"/>
</dbReference>
<evidence type="ECO:0000259" key="3">
    <source>
        <dbReference type="PROSITE" id="PS50405"/>
    </source>
</evidence>
<dbReference type="CDD" id="cd00299">
    <property type="entry name" value="GST_C_family"/>
    <property type="match status" value="1"/>
</dbReference>
<dbReference type="EMBL" id="ML996566">
    <property type="protein sequence ID" value="KAF2761634.1"/>
    <property type="molecule type" value="Genomic_DNA"/>
</dbReference>
<dbReference type="PANTHER" id="PTHR43968:SF6">
    <property type="entry name" value="GLUTATHIONE S-TRANSFERASE OMEGA"/>
    <property type="match status" value="1"/>
</dbReference>
<evidence type="ECO:0008006" key="6">
    <source>
        <dbReference type="Google" id="ProtNLM"/>
    </source>
</evidence>
<reference evidence="4" key="1">
    <citation type="journal article" date="2020" name="Stud. Mycol.">
        <title>101 Dothideomycetes genomes: a test case for predicting lifestyles and emergence of pathogens.</title>
        <authorList>
            <person name="Haridas S."/>
            <person name="Albert R."/>
            <person name="Binder M."/>
            <person name="Bloem J."/>
            <person name="Labutti K."/>
            <person name="Salamov A."/>
            <person name="Andreopoulos B."/>
            <person name="Baker S."/>
            <person name="Barry K."/>
            <person name="Bills G."/>
            <person name="Bluhm B."/>
            <person name="Cannon C."/>
            <person name="Castanera R."/>
            <person name="Culley D."/>
            <person name="Daum C."/>
            <person name="Ezra D."/>
            <person name="Gonzalez J."/>
            <person name="Henrissat B."/>
            <person name="Kuo A."/>
            <person name="Liang C."/>
            <person name="Lipzen A."/>
            <person name="Lutzoni F."/>
            <person name="Magnuson J."/>
            <person name="Mondo S."/>
            <person name="Nolan M."/>
            <person name="Ohm R."/>
            <person name="Pangilinan J."/>
            <person name="Park H.-J."/>
            <person name="Ramirez L."/>
            <person name="Alfaro M."/>
            <person name="Sun H."/>
            <person name="Tritt A."/>
            <person name="Yoshinaga Y."/>
            <person name="Zwiers L.-H."/>
            <person name="Turgeon B."/>
            <person name="Goodwin S."/>
            <person name="Spatafora J."/>
            <person name="Crous P."/>
            <person name="Grigoriev I."/>
        </authorList>
    </citation>
    <scope>NUCLEOTIDE SEQUENCE</scope>
    <source>
        <strain evidence="4">CBS 121739</strain>
    </source>
</reference>
<dbReference type="SUPFAM" id="SSF52833">
    <property type="entry name" value="Thioredoxin-like"/>
    <property type="match status" value="1"/>
</dbReference>
<dbReference type="GO" id="GO:0045174">
    <property type="term" value="F:glutathione dehydrogenase (ascorbate) activity"/>
    <property type="evidence" value="ECO:0007669"/>
    <property type="project" value="UniProtKB-ARBA"/>
</dbReference>
<dbReference type="AlphaFoldDB" id="A0A6A6WHS4"/>
<dbReference type="Gene3D" id="1.20.1050.10">
    <property type="match status" value="1"/>
</dbReference>
<dbReference type="GO" id="GO:0004364">
    <property type="term" value="F:glutathione transferase activity"/>
    <property type="evidence" value="ECO:0007669"/>
    <property type="project" value="InterPro"/>
</dbReference>
<dbReference type="PROSITE" id="PS51354">
    <property type="entry name" value="GLUTAREDOXIN_2"/>
    <property type="match status" value="1"/>
</dbReference>
<feature type="domain" description="GST C-terminal" evidence="3">
    <location>
        <begin position="405"/>
        <end position="541"/>
    </location>
</feature>
<dbReference type="SFLD" id="SFLDG00358">
    <property type="entry name" value="Main_(cytGST)"/>
    <property type="match status" value="1"/>
</dbReference>
<organism evidence="4 5">
    <name type="scientific">Pseudovirgaria hyperparasitica</name>
    <dbReference type="NCBI Taxonomy" id="470096"/>
    <lineage>
        <taxon>Eukaryota</taxon>
        <taxon>Fungi</taxon>
        <taxon>Dikarya</taxon>
        <taxon>Ascomycota</taxon>
        <taxon>Pezizomycotina</taxon>
        <taxon>Dothideomycetes</taxon>
        <taxon>Dothideomycetes incertae sedis</taxon>
        <taxon>Acrospermales</taxon>
        <taxon>Acrospermaceae</taxon>
        <taxon>Pseudovirgaria</taxon>
    </lineage>
</organism>
<dbReference type="GO" id="GO:0005737">
    <property type="term" value="C:cytoplasm"/>
    <property type="evidence" value="ECO:0007669"/>
    <property type="project" value="InterPro"/>
</dbReference>
<dbReference type="GeneID" id="54486224"/>
<dbReference type="InterPro" id="IPR005442">
    <property type="entry name" value="GST_omega"/>
</dbReference>
<dbReference type="SFLD" id="SFLDS00019">
    <property type="entry name" value="Glutathione_Transferase_(cytos"/>
    <property type="match status" value="1"/>
</dbReference>
<evidence type="ECO:0000313" key="4">
    <source>
        <dbReference type="EMBL" id="KAF2761634.1"/>
    </source>
</evidence>
<evidence type="ECO:0000313" key="5">
    <source>
        <dbReference type="Proteomes" id="UP000799437"/>
    </source>
</evidence>
<dbReference type="InterPro" id="IPR050983">
    <property type="entry name" value="GST_Omega/HSP26"/>
</dbReference>
<gene>
    <name evidence="4" type="ORF">EJ05DRAFT_482487</name>
</gene>
<dbReference type="InterPro" id="IPR004045">
    <property type="entry name" value="Glutathione_S-Trfase_N"/>
</dbReference>
<dbReference type="Gene3D" id="3.40.30.10">
    <property type="entry name" value="Glutaredoxin"/>
    <property type="match status" value="1"/>
</dbReference>
<dbReference type="PROSITE" id="PS50404">
    <property type="entry name" value="GST_NTER"/>
    <property type="match status" value="1"/>
</dbReference>
<protein>
    <recommendedName>
        <fullName evidence="6">Glutathione S-transferase</fullName>
    </recommendedName>
</protein>
<dbReference type="RefSeq" id="XP_033604085.1">
    <property type="nucleotide sequence ID" value="XM_033745170.1"/>
</dbReference>
<dbReference type="InterPro" id="IPR010987">
    <property type="entry name" value="Glutathione-S-Trfase_C-like"/>
</dbReference>
<keyword evidence="1" id="KW-0560">Oxidoreductase</keyword>
<evidence type="ECO:0000256" key="1">
    <source>
        <dbReference type="ARBA" id="ARBA00023002"/>
    </source>
</evidence>
<evidence type="ECO:0000259" key="2">
    <source>
        <dbReference type="PROSITE" id="PS50404"/>
    </source>
</evidence>
<feature type="domain" description="GST N-terminal" evidence="2">
    <location>
        <begin position="321"/>
        <end position="400"/>
    </location>
</feature>
<keyword evidence="5" id="KW-1185">Reference proteome</keyword>
<proteinExistence type="predicted"/>